<accession>A0A931MYV7</accession>
<protein>
    <submittedName>
        <fullName evidence="1">Uncharacterized protein</fullName>
    </submittedName>
</protein>
<dbReference type="Proteomes" id="UP000655751">
    <property type="component" value="Unassembled WGS sequence"/>
</dbReference>
<name>A0A931MYV7_9NOCA</name>
<evidence type="ECO:0000313" key="1">
    <source>
        <dbReference type="EMBL" id="MBH0775460.1"/>
    </source>
</evidence>
<dbReference type="RefSeq" id="WP_196147830.1">
    <property type="nucleotide sequence ID" value="NZ_JADMLG010000002.1"/>
</dbReference>
<proteinExistence type="predicted"/>
<comment type="caution">
    <text evidence="1">The sequence shown here is derived from an EMBL/GenBank/DDBJ whole genome shotgun (WGS) entry which is preliminary data.</text>
</comment>
<evidence type="ECO:0000313" key="2">
    <source>
        <dbReference type="Proteomes" id="UP000655751"/>
    </source>
</evidence>
<dbReference type="EMBL" id="JADMLG010000002">
    <property type="protein sequence ID" value="MBH0775460.1"/>
    <property type="molecule type" value="Genomic_DNA"/>
</dbReference>
<dbReference type="AlphaFoldDB" id="A0A931MYV7"/>
<keyword evidence="2" id="KW-1185">Reference proteome</keyword>
<sequence>MRLGISVSALWRHLRRGLLLYGASVGGSMQCYQEALREQADLDAAAVRAELGHERIDLGRCDAERWDWSVPNLWYDVAHRD</sequence>
<gene>
    <name evidence="1" type="ORF">IT779_04050</name>
</gene>
<reference evidence="1" key="1">
    <citation type="submission" date="2020-11" db="EMBL/GenBank/DDBJ databases">
        <title>Nocardia NEAU-351.nov., a novel actinomycete isolated from the cow dung.</title>
        <authorList>
            <person name="Zhang X."/>
        </authorList>
    </citation>
    <scope>NUCLEOTIDE SEQUENCE</scope>
    <source>
        <strain evidence="1">NEAU-351</strain>
    </source>
</reference>
<organism evidence="1 2">
    <name type="scientific">Nocardia bovistercoris</name>
    <dbReference type="NCBI Taxonomy" id="2785916"/>
    <lineage>
        <taxon>Bacteria</taxon>
        <taxon>Bacillati</taxon>
        <taxon>Actinomycetota</taxon>
        <taxon>Actinomycetes</taxon>
        <taxon>Mycobacteriales</taxon>
        <taxon>Nocardiaceae</taxon>
        <taxon>Nocardia</taxon>
    </lineage>
</organism>